<name>A0ABD2QCU5_9PLAT</name>
<keyword evidence="3" id="KW-1185">Reference proteome</keyword>
<dbReference type="EMBL" id="JBJKFK010000398">
    <property type="protein sequence ID" value="KAL3317344.1"/>
    <property type="molecule type" value="Genomic_DNA"/>
</dbReference>
<evidence type="ECO:0000313" key="2">
    <source>
        <dbReference type="EMBL" id="KAL3317344.1"/>
    </source>
</evidence>
<sequence length="241" mass="26888">MGYMSCLPVGNYIGNDNVTFIIDPPFGRSLRKIEFVDKMERIFMRQTFPIITEISPRQINPKVGAIIQVKGKYLLTDAGLDAIKVKVGNQIDCKPYASDASNVFCRITHILSPVDSIYLSGRGLDVWQWPLTRVLTMSELQLLDVDNPQFGVVTKVSFEAIYADPTRAYDISNQTLLPLSNTAQAVVMRTAFIAPKTSEYSFRIIGRHARVLTATDTQGNNIFSITYDTISKKVLLSQGQA</sequence>
<proteinExistence type="predicted"/>
<comment type="caution">
    <text evidence="2">The sequence shown here is derived from an EMBL/GenBank/DDBJ whole genome shotgun (WGS) entry which is preliminary data.</text>
</comment>
<dbReference type="PANTHER" id="PTHR46769">
    <property type="entry name" value="POLYCYSTIC KIDNEY AND HEPATIC DISEASE 1 (AUTOSOMAL RECESSIVE)-LIKE 1"/>
    <property type="match status" value="1"/>
</dbReference>
<dbReference type="AlphaFoldDB" id="A0ABD2QCU5"/>
<reference evidence="2 3" key="1">
    <citation type="submission" date="2024-11" db="EMBL/GenBank/DDBJ databases">
        <title>Adaptive evolution of stress response genes in parasites aligns with host niche diversity.</title>
        <authorList>
            <person name="Hahn C."/>
            <person name="Resl P."/>
        </authorList>
    </citation>
    <scope>NUCLEOTIDE SEQUENCE [LARGE SCALE GENOMIC DNA]</scope>
    <source>
        <strain evidence="2">EGGRZ-B1_66</strain>
        <tissue evidence="2">Body</tissue>
    </source>
</reference>
<evidence type="ECO:0000313" key="3">
    <source>
        <dbReference type="Proteomes" id="UP001626550"/>
    </source>
</evidence>
<evidence type="ECO:0000256" key="1">
    <source>
        <dbReference type="ARBA" id="ARBA00022729"/>
    </source>
</evidence>
<accession>A0ABD2QCU5</accession>
<gene>
    <name evidence="2" type="primary">PKHD1L1_3</name>
    <name evidence="2" type="ORF">Ciccas_004006</name>
</gene>
<protein>
    <submittedName>
        <fullName evidence="2">Fibrocystin-L</fullName>
    </submittedName>
</protein>
<dbReference type="Proteomes" id="UP001626550">
    <property type="component" value="Unassembled WGS sequence"/>
</dbReference>
<keyword evidence="1" id="KW-0732">Signal</keyword>
<dbReference type="InterPro" id="IPR052387">
    <property type="entry name" value="Fibrocystin"/>
</dbReference>
<organism evidence="2 3">
    <name type="scientific">Cichlidogyrus casuarinus</name>
    <dbReference type="NCBI Taxonomy" id="1844966"/>
    <lineage>
        <taxon>Eukaryota</taxon>
        <taxon>Metazoa</taxon>
        <taxon>Spiralia</taxon>
        <taxon>Lophotrochozoa</taxon>
        <taxon>Platyhelminthes</taxon>
        <taxon>Monogenea</taxon>
        <taxon>Monopisthocotylea</taxon>
        <taxon>Dactylogyridea</taxon>
        <taxon>Ancyrocephalidae</taxon>
        <taxon>Cichlidogyrus</taxon>
    </lineage>
</organism>
<dbReference type="PANTHER" id="PTHR46769:SF2">
    <property type="entry name" value="FIBROCYSTIN-L ISOFORM 2 PRECURSOR-RELATED"/>
    <property type="match status" value="1"/>
</dbReference>
<dbReference type="CDD" id="cd00102">
    <property type="entry name" value="IPT"/>
    <property type="match status" value="1"/>
</dbReference>